<protein>
    <submittedName>
        <fullName evidence="1">Uncharacterized protein</fullName>
    </submittedName>
</protein>
<proteinExistence type="predicted"/>
<comment type="caution">
    <text evidence="1">The sequence shown here is derived from an EMBL/GenBank/DDBJ whole genome shotgun (WGS) entry which is preliminary data.</text>
</comment>
<evidence type="ECO:0000313" key="2">
    <source>
        <dbReference type="Proteomes" id="UP001652264"/>
    </source>
</evidence>
<keyword evidence="2" id="KW-1185">Reference proteome</keyword>
<accession>A0ABT2HD55</accession>
<dbReference type="RefSeq" id="WP_167510064.1">
    <property type="nucleotide sequence ID" value="NZ_BMNV01000002.1"/>
</dbReference>
<dbReference type="GeneID" id="95324039"/>
<name>A0ABT2HD55_9MICO</name>
<dbReference type="Proteomes" id="UP001652264">
    <property type="component" value="Unassembled WGS sequence"/>
</dbReference>
<sequence>MRAEQPRLHQLGSVRPIAVALNGTRTMIDRRVFEDLFENSVVSGRAPYRQALDRSEITFGELVELSRKADIPYPLFFAPHDHVRAQIATKTDKLLQGVSKETFALNSRTTVDVKDVELIVKDLIRKQMLLRKHDPDLEDNRIVGLLKRSRGSAAADAKVLVDALGLQHDTLTQARTKKRALEILIERLEAHQVFVSLSVRGFMPQLIEVKFSGLTIKDKKVPYIFLARGDHGDAQEPEGRQLFTLTLLAVLVARGIFAPVTYDGSSPAVGPGREYDIVGEILMPEQAVRGLALATLEDLKASADRFNVTPSALVVRARRLRLVSPAVAASHLNALGREFAARPPSRAQQPKPVNGVRTYNGREFSARMLRALDAGRVSPGDFCRVVCANKIKPHQIRDFREALG</sequence>
<gene>
    <name evidence="1" type="ORF">NYQ28_00905</name>
</gene>
<organism evidence="1 2">
    <name type="scientific">Curtobacterium citreum</name>
    <dbReference type="NCBI Taxonomy" id="2036"/>
    <lineage>
        <taxon>Bacteria</taxon>
        <taxon>Bacillati</taxon>
        <taxon>Actinomycetota</taxon>
        <taxon>Actinomycetes</taxon>
        <taxon>Micrococcales</taxon>
        <taxon>Microbacteriaceae</taxon>
        <taxon>Curtobacterium</taxon>
    </lineage>
</organism>
<dbReference type="EMBL" id="JANVAD010000001">
    <property type="protein sequence ID" value="MCS6521122.1"/>
    <property type="molecule type" value="Genomic_DNA"/>
</dbReference>
<reference evidence="1 2" key="1">
    <citation type="submission" date="2022-08" db="EMBL/GenBank/DDBJ databases">
        <title>Taxonomy of Curtobacterium flaccumfaciens.</title>
        <authorList>
            <person name="Osdaghi E."/>
            <person name="Taghavi S.M."/>
            <person name="Hamidizade M."/>
            <person name="Abachi H."/>
            <person name="Fazliarab A."/>
            <person name="Baeyen S."/>
            <person name="Portier P."/>
            <person name="Van Vaerenbergh J."/>
            <person name="Jacques M.-A."/>
        </authorList>
    </citation>
    <scope>NUCLEOTIDE SEQUENCE [LARGE SCALE GENOMIC DNA]</scope>
    <source>
        <strain evidence="1 2">LMG8786T</strain>
    </source>
</reference>
<evidence type="ECO:0000313" key="1">
    <source>
        <dbReference type="EMBL" id="MCS6521122.1"/>
    </source>
</evidence>